<dbReference type="PROSITE" id="PS51143">
    <property type="entry name" value="MT_A70"/>
    <property type="match status" value="1"/>
</dbReference>
<dbReference type="GO" id="GO:0032259">
    <property type="term" value="P:methylation"/>
    <property type="evidence" value="ECO:0007669"/>
    <property type="project" value="InterPro"/>
</dbReference>
<dbReference type="Proteomes" id="UP000054302">
    <property type="component" value="Unassembled WGS sequence"/>
</dbReference>
<sequence>MPTPFLFHNPDYSIVLLDLPSSIQHAQQSQSRLASTPVIEIPYPSNEPGEQKRGSLLAALSIDDQALHSSLQHCIREAIATLQKDYIRGQNGNWHVPRPEVSRPNKWPRELPATQARASSGICHGLKNSTHGPLQPSVVPMILSTTEWRTVFPSLQALSGIVIHNPPLPWPRTSLMSTDEGEFVIPPEATFIHATLGSGLQSFIHGSQTLFAPHVPLFDLILMDPPWTNRSARRSSHYLTAQDQPVDPFDQAVHIVQRHLQDPGLVAVWITNKSSIRHTVLDRFRTINMALWEEWVWVKVTSQGVPVTQLDGVWRRPYELCLIFRRASQPPGMTTVQPRRRVIAAVPDLHSRKPSLKPLLEQLLPDNYQALELFARGLTAGWWSWGDEVLKFQSMDNWVQDDVARLE</sequence>
<keyword evidence="3" id="KW-1185">Reference proteome</keyword>
<evidence type="ECO:0000313" key="2">
    <source>
        <dbReference type="EMBL" id="KIV93707.1"/>
    </source>
</evidence>
<comment type="similarity">
    <text evidence="1">Belongs to the MT-A70-like family.</text>
</comment>
<dbReference type="Pfam" id="PF05063">
    <property type="entry name" value="MT-A70"/>
    <property type="match status" value="1"/>
</dbReference>
<dbReference type="OMA" id="EEWVWIK"/>
<dbReference type="GO" id="GO:0005634">
    <property type="term" value="C:nucleus"/>
    <property type="evidence" value="ECO:0007669"/>
    <property type="project" value="TreeGrafter"/>
</dbReference>
<proteinExistence type="inferred from homology"/>
<dbReference type="GO" id="GO:0008168">
    <property type="term" value="F:methyltransferase activity"/>
    <property type="evidence" value="ECO:0007669"/>
    <property type="project" value="InterPro"/>
</dbReference>
<dbReference type="RefSeq" id="XP_016225281.1">
    <property type="nucleotide sequence ID" value="XM_016369493.1"/>
</dbReference>
<gene>
    <name evidence="2" type="ORF">PV10_04903</name>
</gene>
<dbReference type="GeneID" id="27322748"/>
<dbReference type="EMBL" id="KN847522">
    <property type="protein sequence ID" value="KIV93707.1"/>
    <property type="molecule type" value="Genomic_DNA"/>
</dbReference>
<evidence type="ECO:0000256" key="1">
    <source>
        <dbReference type="PROSITE-ProRule" id="PRU00489"/>
    </source>
</evidence>
<protein>
    <recommendedName>
        <fullName evidence="4">MT-A70-domain-containing protein</fullName>
    </recommendedName>
</protein>
<dbReference type="OrthoDB" id="61116at2759"/>
<dbReference type="AlphaFoldDB" id="A0A0D1ZG93"/>
<name>A0A0D1ZG93_EXOME</name>
<dbReference type="InterPro" id="IPR007757">
    <property type="entry name" value="MT-A70-like"/>
</dbReference>
<dbReference type="InterPro" id="IPR029063">
    <property type="entry name" value="SAM-dependent_MTases_sf"/>
</dbReference>
<reference evidence="2 3" key="1">
    <citation type="submission" date="2015-01" db="EMBL/GenBank/DDBJ databases">
        <title>The Genome Sequence of Exophiala mesophila CBS40295.</title>
        <authorList>
            <consortium name="The Broad Institute Genomics Platform"/>
            <person name="Cuomo C."/>
            <person name="de Hoog S."/>
            <person name="Gorbushina A."/>
            <person name="Stielow B."/>
            <person name="Teixiera M."/>
            <person name="Abouelleil A."/>
            <person name="Chapman S.B."/>
            <person name="Priest M."/>
            <person name="Young S.K."/>
            <person name="Wortman J."/>
            <person name="Nusbaum C."/>
            <person name="Birren B."/>
        </authorList>
    </citation>
    <scope>NUCLEOTIDE SEQUENCE [LARGE SCALE GENOMIC DNA]</scope>
    <source>
        <strain evidence="2 3">CBS 40295</strain>
    </source>
</reference>
<evidence type="ECO:0000313" key="3">
    <source>
        <dbReference type="Proteomes" id="UP000054302"/>
    </source>
</evidence>
<accession>A0A0D1ZG93</accession>
<dbReference type="VEuPathDB" id="FungiDB:PV10_04903"/>
<dbReference type="PROSITE" id="PS00092">
    <property type="entry name" value="N6_MTASE"/>
    <property type="match status" value="1"/>
</dbReference>
<dbReference type="InterPro" id="IPR002052">
    <property type="entry name" value="DNA_methylase_N6_adenine_CS"/>
</dbReference>
<dbReference type="SUPFAM" id="SSF53335">
    <property type="entry name" value="S-adenosyl-L-methionine-dependent methyltransferases"/>
    <property type="match status" value="1"/>
</dbReference>
<dbReference type="HOGENOM" id="CLU_027091_4_1_1"/>
<evidence type="ECO:0008006" key="4">
    <source>
        <dbReference type="Google" id="ProtNLM"/>
    </source>
</evidence>
<dbReference type="Gene3D" id="3.40.50.150">
    <property type="entry name" value="Vaccinia Virus protein VP39"/>
    <property type="match status" value="1"/>
</dbReference>
<dbReference type="GO" id="GO:0003676">
    <property type="term" value="F:nucleic acid binding"/>
    <property type="evidence" value="ECO:0007669"/>
    <property type="project" value="InterPro"/>
</dbReference>
<organism evidence="2 3">
    <name type="scientific">Exophiala mesophila</name>
    <name type="common">Black yeast-like fungus</name>
    <dbReference type="NCBI Taxonomy" id="212818"/>
    <lineage>
        <taxon>Eukaryota</taxon>
        <taxon>Fungi</taxon>
        <taxon>Dikarya</taxon>
        <taxon>Ascomycota</taxon>
        <taxon>Pezizomycotina</taxon>
        <taxon>Eurotiomycetes</taxon>
        <taxon>Chaetothyriomycetidae</taxon>
        <taxon>Chaetothyriales</taxon>
        <taxon>Herpotrichiellaceae</taxon>
        <taxon>Exophiala</taxon>
    </lineage>
</organism>
<dbReference type="PANTHER" id="PTHR12829">
    <property type="entry name" value="N6-ADENOSINE-METHYLTRANSFERASE"/>
    <property type="match status" value="1"/>
</dbReference>
<dbReference type="PANTHER" id="PTHR12829:SF4">
    <property type="entry name" value="N(6)-ADENINE-SPECIFIC METHYLTRANSFERASE METTL4"/>
    <property type="match status" value="1"/>
</dbReference>
<dbReference type="STRING" id="212818.A0A0D1ZG93"/>